<dbReference type="Proteomes" id="UP000466396">
    <property type="component" value="Chromosome"/>
</dbReference>
<sequence length="151" mass="17401">MFRLRPTARQHVALAACVDSHRELYNAALQERRDAWAHSKTGINYGDQSAQLSEIRSMRPDQAQWSFSSQQAALRRLNKAFAGFFRRVKAGRTPGYPRFKGKARFDSVQWPKDGDGARWLPDQRRVYLQGIGQVKVHLHRQVQGRVKTIQV</sequence>
<dbReference type="InterPro" id="IPR021027">
    <property type="entry name" value="Transposase_put_HTH"/>
</dbReference>
<evidence type="ECO:0000259" key="1">
    <source>
        <dbReference type="Pfam" id="PF12323"/>
    </source>
</evidence>
<reference evidence="2 3" key="1">
    <citation type="journal article" date="2019" name="Emerg. Microbes Infect.">
        <title>Comprehensive subspecies identification of 175 nontuberculous mycobacteria species based on 7547 genomic profiles.</title>
        <authorList>
            <person name="Matsumoto Y."/>
            <person name="Kinjo T."/>
            <person name="Motooka D."/>
            <person name="Nabeya D."/>
            <person name="Jung N."/>
            <person name="Uechi K."/>
            <person name="Horii T."/>
            <person name="Iida T."/>
            <person name="Fujita J."/>
            <person name="Nakamura S."/>
        </authorList>
    </citation>
    <scope>NUCLEOTIDE SEQUENCE [LARGE SCALE GENOMIC DNA]</scope>
    <source>
        <strain evidence="2 3">JCM 15657</strain>
    </source>
</reference>
<dbReference type="KEGG" id="mlj:MLAC_28830"/>
<organism evidence="2 3">
    <name type="scientific">Mycobacterium lacus</name>
    <dbReference type="NCBI Taxonomy" id="169765"/>
    <lineage>
        <taxon>Bacteria</taxon>
        <taxon>Bacillati</taxon>
        <taxon>Actinomycetota</taxon>
        <taxon>Actinomycetes</taxon>
        <taxon>Mycobacteriales</taxon>
        <taxon>Mycobacteriaceae</taxon>
        <taxon>Mycobacterium</taxon>
    </lineage>
</organism>
<dbReference type="Pfam" id="PF12323">
    <property type="entry name" value="HTH_OrfB_IS605"/>
    <property type="match status" value="1"/>
</dbReference>
<protein>
    <recommendedName>
        <fullName evidence="1">Transposase putative helix-turn-helix domain-containing protein</fullName>
    </recommendedName>
</protein>
<accession>A0A7I7NMR0</accession>
<keyword evidence="3" id="KW-1185">Reference proteome</keyword>
<gene>
    <name evidence="2" type="ORF">MLAC_28830</name>
</gene>
<feature type="domain" description="Transposase putative helix-turn-helix" evidence="1">
    <location>
        <begin position="2"/>
        <end position="40"/>
    </location>
</feature>
<proteinExistence type="predicted"/>
<evidence type="ECO:0000313" key="2">
    <source>
        <dbReference type="EMBL" id="BBX97589.1"/>
    </source>
</evidence>
<dbReference type="EMBL" id="AP022581">
    <property type="protein sequence ID" value="BBX97589.1"/>
    <property type="molecule type" value="Genomic_DNA"/>
</dbReference>
<dbReference type="AlphaFoldDB" id="A0A7I7NMR0"/>
<name>A0A7I7NMR0_9MYCO</name>
<evidence type="ECO:0000313" key="3">
    <source>
        <dbReference type="Proteomes" id="UP000466396"/>
    </source>
</evidence>